<evidence type="ECO:0000259" key="14">
    <source>
        <dbReference type="PROSITE" id="PS50109"/>
    </source>
</evidence>
<dbReference type="Gene3D" id="2.60.120.260">
    <property type="entry name" value="Galactose-binding domain-like"/>
    <property type="match status" value="1"/>
</dbReference>
<evidence type="ECO:0000256" key="4">
    <source>
        <dbReference type="ARBA" id="ARBA00022475"/>
    </source>
</evidence>
<dbReference type="Pfam" id="PF00072">
    <property type="entry name" value="Response_reg"/>
    <property type="match status" value="1"/>
</dbReference>
<evidence type="ECO:0000313" key="16">
    <source>
        <dbReference type="EMBL" id="EMT52574.1"/>
    </source>
</evidence>
<keyword evidence="6" id="KW-0808">Transferase</keyword>
<feature type="domain" description="Histidine kinase" evidence="14">
    <location>
        <begin position="439"/>
        <end position="654"/>
    </location>
</feature>
<organism evidence="16 17">
    <name type="scientific">Brevibacillus borstelensis AK1</name>
    <dbReference type="NCBI Taxonomy" id="1300222"/>
    <lineage>
        <taxon>Bacteria</taxon>
        <taxon>Bacillati</taxon>
        <taxon>Bacillota</taxon>
        <taxon>Bacilli</taxon>
        <taxon>Bacillales</taxon>
        <taxon>Paenibacillaceae</taxon>
        <taxon>Brevibacillus</taxon>
    </lineage>
</organism>
<dbReference type="Pfam" id="PF07695">
    <property type="entry name" value="7TMR-DISM_7TM"/>
    <property type="match status" value="1"/>
</dbReference>
<dbReference type="Pfam" id="PF02518">
    <property type="entry name" value="HATPase_c"/>
    <property type="match status" value="2"/>
</dbReference>
<dbReference type="SUPFAM" id="SSF49785">
    <property type="entry name" value="Galactose-binding domain-like"/>
    <property type="match status" value="1"/>
</dbReference>
<feature type="modified residue" description="4-aspartylphosphate" evidence="12">
    <location>
        <position position="751"/>
    </location>
</feature>
<keyword evidence="11 13" id="KW-0472">Membrane</keyword>
<evidence type="ECO:0000256" key="3">
    <source>
        <dbReference type="ARBA" id="ARBA00012438"/>
    </source>
</evidence>
<dbReference type="GO" id="GO:0009927">
    <property type="term" value="F:histidine phosphotransfer kinase activity"/>
    <property type="evidence" value="ECO:0007669"/>
    <property type="project" value="TreeGrafter"/>
</dbReference>
<dbReference type="SMART" id="SM00448">
    <property type="entry name" value="REC"/>
    <property type="match status" value="1"/>
</dbReference>
<dbReference type="FunFam" id="3.30.565.10:FF:000023">
    <property type="entry name" value="PAS domain-containing sensor histidine kinase"/>
    <property type="match status" value="1"/>
</dbReference>
<dbReference type="SUPFAM" id="SSF47384">
    <property type="entry name" value="Homodimeric domain of signal transducing histidine kinase"/>
    <property type="match status" value="1"/>
</dbReference>
<comment type="subcellular location">
    <subcellularLocation>
        <location evidence="2">Cell membrane</location>
    </subcellularLocation>
</comment>
<keyword evidence="4" id="KW-1003">Cell membrane</keyword>
<dbReference type="Pfam" id="PF00512">
    <property type="entry name" value="HisKA"/>
    <property type="match status" value="1"/>
</dbReference>
<feature type="transmembrane region" description="Helical" evidence="13">
    <location>
        <begin position="312"/>
        <end position="330"/>
    </location>
</feature>
<dbReference type="Gene3D" id="3.40.50.2300">
    <property type="match status" value="1"/>
</dbReference>
<dbReference type="InterPro" id="IPR005467">
    <property type="entry name" value="His_kinase_dom"/>
</dbReference>
<comment type="catalytic activity">
    <reaction evidence="1">
        <text>ATP + protein L-histidine = ADP + protein N-phospho-L-histidine.</text>
        <dbReference type="EC" id="2.7.13.3"/>
    </reaction>
</comment>
<dbReference type="PROSITE" id="PS50110">
    <property type="entry name" value="RESPONSE_REGULATORY"/>
    <property type="match status" value="1"/>
</dbReference>
<comment type="caution">
    <text evidence="16">The sequence shown here is derived from an EMBL/GenBank/DDBJ whole genome shotgun (WGS) entry which is preliminary data.</text>
</comment>
<dbReference type="PANTHER" id="PTHR43047">
    <property type="entry name" value="TWO-COMPONENT HISTIDINE PROTEIN KINASE"/>
    <property type="match status" value="1"/>
</dbReference>
<evidence type="ECO:0000256" key="1">
    <source>
        <dbReference type="ARBA" id="ARBA00000085"/>
    </source>
</evidence>
<protein>
    <recommendedName>
        <fullName evidence="3">histidine kinase</fullName>
        <ecNumber evidence="3">2.7.13.3</ecNumber>
    </recommendedName>
</protein>
<dbReference type="EC" id="2.7.13.3" evidence="3"/>
<feature type="domain" description="Histidine kinase" evidence="14">
    <location>
        <begin position="929"/>
        <end position="1026"/>
    </location>
</feature>
<dbReference type="EMBL" id="APBN01000004">
    <property type="protein sequence ID" value="EMT52574.1"/>
    <property type="molecule type" value="Genomic_DNA"/>
</dbReference>
<dbReference type="SMART" id="SM00388">
    <property type="entry name" value="HisKA"/>
    <property type="match status" value="1"/>
</dbReference>
<dbReference type="PANTHER" id="PTHR43047:SF72">
    <property type="entry name" value="OSMOSENSING HISTIDINE PROTEIN KINASE SLN1"/>
    <property type="match status" value="1"/>
</dbReference>
<feature type="transmembrane region" description="Helical" evidence="13">
    <location>
        <begin position="218"/>
        <end position="237"/>
    </location>
</feature>
<evidence type="ECO:0000256" key="8">
    <source>
        <dbReference type="ARBA" id="ARBA00022777"/>
    </source>
</evidence>
<dbReference type="SMART" id="SM00387">
    <property type="entry name" value="HATPase_c"/>
    <property type="match status" value="2"/>
</dbReference>
<dbReference type="PRINTS" id="PR00344">
    <property type="entry name" value="BCTRLSENSOR"/>
</dbReference>
<dbReference type="InterPro" id="IPR003594">
    <property type="entry name" value="HATPase_dom"/>
</dbReference>
<feature type="transmembrane region" description="Helical" evidence="13">
    <location>
        <begin position="244"/>
        <end position="260"/>
    </location>
</feature>
<feature type="transmembrane region" description="Helical" evidence="13">
    <location>
        <begin position="365"/>
        <end position="384"/>
    </location>
</feature>
<dbReference type="GO" id="GO:0005524">
    <property type="term" value="F:ATP binding"/>
    <property type="evidence" value="ECO:0007669"/>
    <property type="project" value="UniProtKB-KW"/>
</dbReference>
<evidence type="ECO:0000256" key="13">
    <source>
        <dbReference type="SAM" id="Phobius"/>
    </source>
</evidence>
<evidence type="ECO:0000256" key="12">
    <source>
        <dbReference type="PROSITE-ProRule" id="PRU00169"/>
    </source>
</evidence>
<dbReference type="InterPro" id="IPR011623">
    <property type="entry name" value="7TMR_DISM_rcpt_extracell_dom1"/>
</dbReference>
<evidence type="ECO:0000256" key="10">
    <source>
        <dbReference type="ARBA" id="ARBA00023012"/>
    </source>
</evidence>
<evidence type="ECO:0000259" key="15">
    <source>
        <dbReference type="PROSITE" id="PS50110"/>
    </source>
</evidence>
<gene>
    <name evidence="16" type="ORF">I532_12994</name>
</gene>
<keyword evidence="13" id="KW-1133">Transmembrane helix</keyword>
<proteinExistence type="predicted"/>
<dbReference type="SUPFAM" id="SSF55874">
    <property type="entry name" value="ATPase domain of HSP90 chaperone/DNA topoisomerase II/histidine kinase"/>
    <property type="match status" value="2"/>
</dbReference>
<reference evidence="16 17" key="1">
    <citation type="submission" date="2013-03" db="EMBL/GenBank/DDBJ databases">
        <title>Assembly of a new bacterial strain Brevibacillus borstelensis AK1.</title>
        <authorList>
            <person name="Rajan I."/>
            <person name="PoliReddy D."/>
            <person name="Sugumar T."/>
            <person name="Rathinam K."/>
            <person name="Alqarawi S."/>
            <person name="Khalil A.B."/>
            <person name="Sivakumar N."/>
        </authorList>
    </citation>
    <scope>NUCLEOTIDE SEQUENCE [LARGE SCALE GENOMIC DNA]</scope>
    <source>
        <strain evidence="16 17">AK1</strain>
    </source>
</reference>
<evidence type="ECO:0000256" key="5">
    <source>
        <dbReference type="ARBA" id="ARBA00022553"/>
    </source>
</evidence>
<evidence type="ECO:0000256" key="6">
    <source>
        <dbReference type="ARBA" id="ARBA00022679"/>
    </source>
</evidence>
<dbReference type="SUPFAM" id="SSF52172">
    <property type="entry name" value="CheY-like"/>
    <property type="match status" value="1"/>
</dbReference>
<dbReference type="AlphaFoldDB" id="M8D8I1"/>
<dbReference type="InterPro" id="IPR036890">
    <property type="entry name" value="HATPase_C_sf"/>
</dbReference>
<evidence type="ECO:0000256" key="7">
    <source>
        <dbReference type="ARBA" id="ARBA00022741"/>
    </source>
</evidence>
<dbReference type="InterPro" id="IPR036097">
    <property type="entry name" value="HisK_dim/P_sf"/>
</dbReference>
<name>M8D8I1_9BACL</name>
<dbReference type="InterPro" id="IPR011006">
    <property type="entry name" value="CheY-like_superfamily"/>
</dbReference>
<keyword evidence="8" id="KW-0418">Kinase</keyword>
<evidence type="ECO:0000256" key="2">
    <source>
        <dbReference type="ARBA" id="ARBA00004236"/>
    </source>
</evidence>
<feature type="transmembrane region" description="Helical" evidence="13">
    <location>
        <begin position="7"/>
        <end position="27"/>
    </location>
</feature>
<dbReference type="Pfam" id="PF06580">
    <property type="entry name" value="His_kinase"/>
    <property type="match status" value="1"/>
</dbReference>
<keyword evidence="17" id="KW-1185">Reference proteome</keyword>
<dbReference type="InterPro" id="IPR008979">
    <property type="entry name" value="Galactose-bd-like_sf"/>
</dbReference>
<sequence>MTKRKLFLIAIIFILTLTSIRILWMYLNFPPDQPRAVQGVLDLRDWDFASERPISLKGEWEFYPSQFLARHSGTDTGLQGQTETSKKIVQVPGHWKSYLTSEKNSSFGYGTYRLRVLVNPDRHQPYEIRVHRIVSASELYVNGRLMGQAGYPDVNAEQTKAISVPYSAVFTADSGEIDIVIHAANYYNGVSAGMVDPVKFGSQQAVNRAVEFSVGTQVVVILILSLHIIYALIFFFLGVRQKSLIYFALLMMSAIFTIVLDDDRLLLQWMPLEYEWHRKLVSISFLGASVFLFQYVRHLFPDFVVFRASRWYLVAACISLILNLSTSALYPAINLFKVLVVLFPFLIIPGLFFQKTLKDDPDVVFLCLGAISIMLNLLWGIIKGNSSMEMGYYPLDMIATVIALASYWFRRYFRASTQTALLAEKLKKTDKLKDDFLVNTSHELRNPLHGILSIAQSVLDSGSISDNNSRENMKLLISVGRRMSLMLNDLIDLNRLKEGRIQLQVANVQVQTVASGVLDMIRFLTEGKPVRLVNQIPGNLPGVMADEHRLIQILFNLLHNAVKYTPEGDIVVKAQAKAGKVFIMVSDTGVGMDKETQLRIFQPYEQGSAGMEGGGFGLGLSICKQLVELHGGTIEVSSTPGKGTTFTFSLPLTDPSRLPSGNVSVLASSDSVTRLETAVSVSELPAVAAKPKADVPATEGARILAVDDDPVNVNVLVNILSLDHYEIVTASSGKEALAILSENEWDLVITDVMMPQMSGYELTAAIRERFSISELPILLLTARNRPEDIEAGFHSGANDYVTKPVDAMELRSRVRALTELKNSVSERLRLEAAWLQAQIQPHFLFNTLNTIAALSDIDSARMTALLEELGKYLRASFDFNNSKKLVPIEHELAFVRSYLFIEKQRHDDRLDVVWEVDDNIKVQIPPLSIQPLVENAIRHGLMKRARGGKIHIRVTNCKEYVEISVVDDGVGMDDYTLKNVLEGTLEKPRGIGLINTNRRLKQIYGKGLHIESIPGQGTAITFSVKK</sequence>
<dbReference type="CDD" id="cd17574">
    <property type="entry name" value="REC_OmpR"/>
    <property type="match status" value="1"/>
</dbReference>
<evidence type="ECO:0000256" key="9">
    <source>
        <dbReference type="ARBA" id="ARBA00022840"/>
    </source>
</evidence>
<dbReference type="CDD" id="cd00082">
    <property type="entry name" value="HisKA"/>
    <property type="match status" value="1"/>
</dbReference>
<dbReference type="GO" id="GO:0005886">
    <property type="term" value="C:plasma membrane"/>
    <property type="evidence" value="ECO:0007669"/>
    <property type="project" value="UniProtKB-SubCell"/>
</dbReference>
<dbReference type="Gene3D" id="3.30.565.10">
    <property type="entry name" value="Histidine kinase-like ATPase, C-terminal domain"/>
    <property type="match status" value="2"/>
</dbReference>
<accession>M8D8I1</accession>
<dbReference type="OrthoDB" id="9809348at2"/>
<evidence type="ECO:0000256" key="11">
    <source>
        <dbReference type="ARBA" id="ARBA00023136"/>
    </source>
</evidence>
<dbReference type="PATRIC" id="fig|1300222.3.peg.2716"/>
<dbReference type="PROSITE" id="PS50109">
    <property type="entry name" value="HIS_KIN"/>
    <property type="match status" value="2"/>
</dbReference>
<feature type="transmembrane region" description="Helical" evidence="13">
    <location>
        <begin position="336"/>
        <end position="353"/>
    </location>
</feature>
<dbReference type="Proteomes" id="UP000012081">
    <property type="component" value="Unassembled WGS sequence"/>
</dbReference>
<feature type="transmembrane region" description="Helical" evidence="13">
    <location>
        <begin position="280"/>
        <end position="300"/>
    </location>
</feature>
<feature type="domain" description="Response regulatory" evidence="15">
    <location>
        <begin position="702"/>
        <end position="818"/>
    </location>
</feature>
<dbReference type="InterPro" id="IPR010559">
    <property type="entry name" value="Sig_transdc_His_kin_internal"/>
</dbReference>
<dbReference type="STRING" id="1300222.I532_12994"/>
<dbReference type="GO" id="GO:0000155">
    <property type="term" value="F:phosphorelay sensor kinase activity"/>
    <property type="evidence" value="ECO:0007669"/>
    <property type="project" value="InterPro"/>
</dbReference>
<dbReference type="InterPro" id="IPR004358">
    <property type="entry name" value="Sig_transdc_His_kin-like_C"/>
</dbReference>
<keyword evidence="10" id="KW-0902">Two-component regulatory system</keyword>
<dbReference type="InterPro" id="IPR003661">
    <property type="entry name" value="HisK_dim/P_dom"/>
</dbReference>
<dbReference type="Gene3D" id="1.10.287.130">
    <property type="match status" value="1"/>
</dbReference>
<keyword evidence="5 12" id="KW-0597">Phosphoprotein</keyword>
<dbReference type="InterPro" id="IPR001789">
    <property type="entry name" value="Sig_transdc_resp-reg_receiver"/>
</dbReference>
<evidence type="ECO:0000313" key="17">
    <source>
        <dbReference type="Proteomes" id="UP000012081"/>
    </source>
</evidence>
<keyword evidence="9" id="KW-0067">ATP-binding</keyword>
<keyword evidence="7" id="KW-0547">Nucleotide-binding</keyword>
<keyword evidence="13" id="KW-0812">Transmembrane</keyword>